<protein>
    <recommendedName>
        <fullName evidence="3">Transposase</fullName>
    </recommendedName>
</protein>
<reference evidence="1 2" key="1">
    <citation type="submission" date="2009-10" db="EMBL/GenBank/DDBJ databases">
        <authorList>
            <consortium name="Los Alamos National Laboratory (LANL)"/>
            <consortium name="National Microbial Pathogen Data Resource (NMPDR)"/>
            <person name="Saunders E.H."/>
            <person name="Munk A.C."/>
            <person name="Tapia R."/>
            <person name="Green L."/>
            <person name="Rogers Y."/>
            <person name="Detter J.C."/>
            <person name="Bruce D."/>
            <person name="Brettin T.S."/>
            <person name="Colwell R.R."/>
            <person name="Huq A."/>
            <person name="Grim C.J."/>
            <person name="Hasan N.A."/>
            <person name="Bartels D."/>
            <person name="Vonstein V."/>
        </authorList>
    </citation>
    <scope>NUCLEOTIDE SEQUENCE [LARGE SCALE GENOMIC DNA]</scope>
    <source>
        <strain evidence="1 2">CIP 101886</strain>
    </source>
</reference>
<evidence type="ECO:0008006" key="3">
    <source>
        <dbReference type="Google" id="ProtNLM"/>
    </source>
</evidence>
<dbReference type="Proteomes" id="UP000003604">
    <property type="component" value="Unassembled WGS sequence"/>
</dbReference>
<comment type="caution">
    <text evidence="1">The sequence shown here is derived from an EMBL/GenBank/DDBJ whole genome shotgun (WGS) entry which is preliminary data.</text>
</comment>
<dbReference type="EMBL" id="ADAQ01000011">
    <property type="protein sequence ID" value="EEY72295.1"/>
    <property type="molecule type" value="Genomic_DNA"/>
</dbReference>
<accession>D0I6M6</accession>
<evidence type="ECO:0000313" key="2">
    <source>
        <dbReference type="Proteomes" id="UP000003604"/>
    </source>
</evidence>
<sequence length="44" mass="5163">MTQHNIIGIDLAKSVFYLFEIDKNGKNIGRRKITRNKLLGRRAY</sequence>
<dbReference type="RefSeq" id="WP_005503190.1">
    <property type="nucleotide sequence ID" value="NZ_ADAQ01000011.1"/>
</dbReference>
<dbReference type="AlphaFoldDB" id="D0I6M6"/>
<proteinExistence type="predicted"/>
<organism evidence="1 2">
    <name type="scientific">Grimontia hollisae CIP 101886</name>
    <dbReference type="NCBI Taxonomy" id="675812"/>
    <lineage>
        <taxon>Bacteria</taxon>
        <taxon>Pseudomonadati</taxon>
        <taxon>Pseudomonadota</taxon>
        <taxon>Gammaproteobacteria</taxon>
        <taxon>Vibrionales</taxon>
        <taxon>Vibrionaceae</taxon>
        <taxon>Grimontia</taxon>
    </lineage>
</organism>
<dbReference type="GeneID" id="74354496"/>
<gene>
    <name evidence="1" type="ORF">VHA_001395</name>
</gene>
<keyword evidence="2" id="KW-1185">Reference proteome</keyword>
<name>D0I6M6_GRIHO</name>
<evidence type="ECO:0000313" key="1">
    <source>
        <dbReference type="EMBL" id="EEY72295.1"/>
    </source>
</evidence>